<proteinExistence type="predicted"/>
<dbReference type="AlphaFoldDB" id="A0A645CBL6"/>
<evidence type="ECO:0008006" key="2">
    <source>
        <dbReference type="Google" id="ProtNLM"/>
    </source>
</evidence>
<gene>
    <name evidence="1" type="ORF">SDC9_121307</name>
</gene>
<accession>A0A645CBL6</accession>
<evidence type="ECO:0000313" key="1">
    <source>
        <dbReference type="EMBL" id="MPM74320.1"/>
    </source>
</evidence>
<organism evidence="1">
    <name type="scientific">bioreactor metagenome</name>
    <dbReference type="NCBI Taxonomy" id="1076179"/>
    <lineage>
        <taxon>unclassified sequences</taxon>
        <taxon>metagenomes</taxon>
        <taxon>ecological metagenomes</taxon>
    </lineage>
</organism>
<protein>
    <recommendedName>
        <fullName evidence="2">NAD-specific glutamate dehydrogenase</fullName>
    </recommendedName>
</protein>
<sequence>MVDGLHGLGHDAVVRGHHQNGDVRNHGAAGTHGGKRLVARRIQEGNGLSVQLHLIRADVLGDAARFALGDRGVADGVQQGGLAVVHVAHNHHHGSAGNQLLFLVLVGVNQLLLNSDGNLVLHLAVKLQRHQSGGVIVNHLGQRGHNAAFHQHLNHLRAGFLHAGGQFTYADFIGNGNLQGRLFGNLKLKAAHFLLLILPPLVGKGHAGAGAAVVVGAKLLLSRRGSLHPPGLVGRHLLQPFVILRQIHVAALAGVHHLFLGDPGGGLSQRRLCLSGGRLGINRPGRGMRRGRGRPLGRGRRSGGLLGRLFHGGLGGRRRGDALLLLCRLAVGIGKNLLNAGRRMGLGQGLKHQRQLFVGQRLHIALGGLAILPQNLHDVLVAQA</sequence>
<name>A0A645CBL6_9ZZZZ</name>
<comment type="caution">
    <text evidence="1">The sequence shown here is derived from an EMBL/GenBank/DDBJ whole genome shotgun (WGS) entry which is preliminary data.</text>
</comment>
<dbReference type="EMBL" id="VSSQ01025884">
    <property type="protein sequence ID" value="MPM74320.1"/>
    <property type="molecule type" value="Genomic_DNA"/>
</dbReference>
<reference evidence="1" key="1">
    <citation type="submission" date="2019-08" db="EMBL/GenBank/DDBJ databases">
        <authorList>
            <person name="Kucharzyk K."/>
            <person name="Murdoch R.W."/>
            <person name="Higgins S."/>
            <person name="Loffler F."/>
        </authorList>
    </citation>
    <scope>NUCLEOTIDE SEQUENCE</scope>
</reference>